<accession>A0ACC3NFF1</accession>
<evidence type="ECO:0000313" key="2">
    <source>
        <dbReference type="Proteomes" id="UP001281147"/>
    </source>
</evidence>
<proteinExistence type="predicted"/>
<name>A0ACC3NFF1_9PEZI</name>
<protein>
    <submittedName>
        <fullName evidence="1">Uncharacterized protein</fullName>
    </submittedName>
</protein>
<keyword evidence="2" id="KW-1185">Reference proteome</keyword>
<sequence length="333" mass="36973">MPRSNPPSKAMPHHKTGHTPLHKFDPSEHLRPQIEERTANGETCEQIASALREQGIDITNKTISRRRVEWGLRQRATHKLAGTKLAKKRPSRTGSKHSLQVGRKEEIEARTLRGEDAEQIAAALIAQGFKLRKGASTILRLQTYWGLIPPDPDRAAGRKRKERVKKVKEPKVSQREVEREANRMQRTQTLHYPTNCSFGPKKRVGNGGSAEDGIKVDSADTDASPQPMMMNDDNDDYSAPLPDLGPAPPRVKQHQTVSVAAEIMSVEILVDLANSTLGAANHLRDMLLAYQERAPAPYSQSTLPPTLEDLSTARRKVREAAAVMHDLAVEPTE</sequence>
<dbReference type="EMBL" id="JAUTXU010000051">
    <property type="protein sequence ID" value="KAK3715101.1"/>
    <property type="molecule type" value="Genomic_DNA"/>
</dbReference>
<reference evidence="1" key="1">
    <citation type="submission" date="2023-07" db="EMBL/GenBank/DDBJ databases">
        <title>Black Yeasts Isolated from many extreme environments.</title>
        <authorList>
            <person name="Coleine C."/>
            <person name="Stajich J.E."/>
            <person name="Selbmann L."/>
        </authorList>
    </citation>
    <scope>NUCLEOTIDE SEQUENCE</scope>
    <source>
        <strain evidence="1">CCFEE 5714</strain>
    </source>
</reference>
<evidence type="ECO:0000313" key="1">
    <source>
        <dbReference type="EMBL" id="KAK3715101.1"/>
    </source>
</evidence>
<comment type="caution">
    <text evidence="1">The sequence shown here is derived from an EMBL/GenBank/DDBJ whole genome shotgun (WGS) entry which is preliminary data.</text>
</comment>
<organism evidence="1 2">
    <name type="scientific">Vermiconidia calcicola</name>
    <dbReference type="NCBI Taxonomy" id="1690605"/>
    <lineage>
        <taxon>Eukaryota</taxon>
        <taxon>Fungi</taxon>
        <taxon>Dikarya</taxon>
        <taxon>Ascomycota</taxon>
        <taxon>Pezizomycotina</taxon>
        <taxon>Dothideomycetes</taxon>
        <taxon>Dothideomycetidae</taxon>
        <taxon>Mycosphaerellales</taxon>
        <taxon>Extremaceae</taxon>
        <taxon>Vermiconidia</taxon>
    </lineage>
</organism>
<dbReference type="Proteomes" id="UP001281147">
    <property type="component" value="Unassembled WGS sequence"/>
</dbReference>
<gene>
    <name evidence="1" type="ORF">LTR37_007311</name>
</gene>